<dbReference type="Proteomes" id="UP000216052">
    <property type="component" value="Chromosome"/>
</dbReference>
<sequence>MLINGIKVIAEEGIVESQLQDIVAEEQKLWGKKGKKIAKIELTIDGQEVVVKTTERSPITRTRRITGYLSTVDRFNDAKVAELNARVVHV</sequence>
<gene>
    <name evidence="1" type="ORF">SPACI_028310</name>
</gene>
<keyword evidence="2" id="KW-1185">Reference proteome</keyword>
<protein>
    <submittedName>
        <fullName evidence="1">Uncharacterized protein</fullName>
    </submittedName>
</protein>
<organism evidence="1 2">
    <name type="scientific">Sporomusa acidovorans (strain ATCC 49682 / DSM 3132 / Mol)</name>
    <dbReference type="NCBI Taxonomy" id="1123286"/>
    <lineage>
        <taxon>Bacteria</taxon>
        <taxon>Bacillati</taxon>
        <taxon>Bacillota</taxon>
        <taxon>Negativicutes</taxon>
        <taxon>Selenomonadales</taxon>
        <taxon>Sporomusaceae</taxon>
        <taxon>Sporomusa</taxon>
    </lineage>
</organism>
<name>A0ABZ3J3X8_SPOA4</name>
<accession>A0ABZ3J3X8</accession>
<dbReference type="Pfam" id="PF13597">
    <property type="entry name" value="NRDD"/>
    <property type="match status" value="1"/>
</dbReference>
<dbReference type="RefSeq" id="WP_093791388.1">
    <property type="nucleotide sequence ID" value="NZ_CP155571.1"/>
</dbReference>
<dbReference type="EMBL" id="CP155571">
    <property type="protein sequence ID" value="XFO72778.1"/>
    <property type="molecule type" value="Genomic_DNA"/>
</dbReference>
<evidence type="ECO:0000313" key="1">
    <source>
        <dbReference type="EMBL" id="XFO72778.1"/>
    </source>
</evidence>
<evidence type="ECO:0000313" key="2">
    <source>
        <dbReference type="Proteomes" id="UP000216052"/>
    </source>
</evidence>
<dbReference type="InterPro" id="IPR012833">
    <property type="entry name" value="NrdD"/>
</dbReference>
<proteinExistence type="predicted"/>
<reference evidence="1" key="1">
    <citation type="submission" date="2024-05" db="EMBL/GenBank/DDBJ databases">
        <title>Isolation and characterization of Sporomusa carbonis sp. nov., a carboxydotrophic hydrogenogen in the genus of Sporomusa isolated from a charcoal burning pile.</title>
        <authorList>
            <person name="Boeer T."/>
            <person name="Rosenbaum F."/>
            <person name="Eysell L."/>
            <person name="Mueller V."/>
            <person name="Daniel R."/>
            <person name="Poehlein A."/>
        </authorList>
    </citation>
    <scope>NUCLEOTIDE SEQUENCE [LARGE SCALE GENOMIC DNA]</scope>
    <source>
        <strain evidence="1">DSM 3132</strain>
    </source>
</reference>